<evidence type="ECO:0000256" key="3">
    <source>
        <dbReference type="ARBA" id="ARBA00022679"/>
    </source>
</evidence>
<dbReference type="Proteomes" id="UP000005737">
    <property type="component" value="Unassembled WGS sequence"/>
</dbReference>
<accession>H2CDQ0</accession>
<evidence type="ECO:0000259" key="7">
    <source>
        <dbReference type="PROSITE" id="PS50109"/>
    </source>
</evidence>
<dbReference type="EMBL" id="JH597773">
    <property type="protein sequence ID" value="EHQ07588.1"/>
    <property type="molecule type" value="Genomic_DNA"/>
</dbReference>
<dbReference type="HOGENOM" id="CLU_054740_0_0_12"/>
<sequence length="412" mass="46806">MSSAYHSEGILLDPTSTQLRSLFASLIKYVPATIPENREHFVGMMESGIFPVAVIEYDEPLLERLHGLKSTGMILPQIIVLLDRCDVEDAVRIMQLGADDLIFRPIDNRRIISHLTQAFRPAHNLLLRRREDRQKRERLEQHHQWTGARNEMTQRNEERLMDSLFYHLKTGLNQGKGPAVLVGLVQVIEQLPREDDGSVKLDREFLTLLDENARATEHFLGMVDQVSETLSSQPKYEPCSVRKVGDLLGESVDHIQEKAAIRGHMIVYDADLNDRPGSVELDRRLIASCFEEALLNALRFSPPESFVSVIVQTMASTSSAPACMKISFLNTAMAYEGITGIPESAERQVFEPFFRVHKTVDERYGTLDQGLGLFYMRSILRRMSGECRLNNVRGHIDGTRDYVILEMTLPAR</sequence>
<reference evidence="8 9" key="1">
    <citation type="submission" date="2011-10" db="EMBL/GenBank/DDBJ databases">
        <title>The Improved High-Quality Draft genome of Leptonema illini DSM 21528.</title>
        <authorList>
            <consortium name="US DOE Joint Genome Institute (JGI-PGF)"/>
            <person name="Lucas S."/>
            <person name="Copeland A."/>
            <person name="Lapidus A."/>
            <person name="Glavina del Rio T."/>
            <person name="Dalin E."/>
            <person name="Tice H."/>
            <person name="Bruce D."/>
            <person name="Goodwin L."/>
            <person name="Pitluck S."/>
            <person name="Peters L."/>
            <person name="Mikhailova N."/>
            <person name="Held B."/>
            <person name="Kyrpides N."/>
            <person name="Mavromatis K."/>
            <person name="Ivanova N."/>
            <person name="Markowitz V."/>
            <person name="Cheng J.-F."/>
            <person name="Hugenholtz P."/>
            <person name="Woyke T."/>
            <person name="Wu D."/>
            <person name="Gronow S."/>
            <person name="Wellnitz S."/>
            <person name="Brambilla E.-M."/>
            <person name="Klenk H.-P."/>
            <person name="Eisen J.A."/>
        </authorList>
    </citation>
    <scope>NUCLEOTIDE SEQUENCE [LARGE SCALE GENOMIC DNA]</scope>
    <source>
        <strain evidence="8 9">DSM 21528</strain>
    </source>
</reference>
<dbReference type="Gene3D" id="3.30.565.10">
    <property type="entry name" value="Histidine kinase-like ATPase, C-terminal domain"/>
    <property type="match status" value="1"/>
</dbReference>
<dbReference type="STRING" id="183.GCA_002009735_01642"/>
<dbReference type="GO" id="GO:0005524">
    <property type="term" value="F:ATP binding"/>
    <property type="evidence" value="ECO:0007669"/>
    <property type="project" value="UniProtKB-KW"/>
</dbReference>
<dbReference type="EC" id="2.7.13.3" evidence="2"/>
<dbReference type="InterPro" id="IPR050980">
    <property type="entry name" value="2C_sensor_his_kinase"/>
</dbReference>
<evidence type="ECO:0000256" key="5">
    <source>
        <dbReference type="ARBA" id="ARBA00022777"/>
    </source>
</evidence>
<proteinExistence type="predicted"/>
<dbReference type="SUPFAM" id="SSF52172">
    <property type="entry name" value="CheY-like"/>
    <property type="match status" value="1"/>
</dbReference>
<protein>
    <recommendedName>
        <fullName evidence="2">histidine kinase</fullName>
        <ecNumber evidence="2">2.7.13.3</ecNumber>
    </recommendedName>
</protein>
<keyword evidence="5" id="KW-0418">Kinase</keyword>
<dbReference type="GO" id="GO:0004673">
    <property type="term" value="F:protein histidine kinase activity"/>
    <property type="evidence" value="ECO:0007669"/>
    <property type="project" value="UniProtKB-EC"/>
</dbReference>
<evidence type="ECO:0000313" key="8">
    <source>
        <dbReference type="EMBL" id="EHQ07588.1"/>
    </source>
</evidence>
<dbReference type="PANTHER" id="PTHR44936">
    <property type="entry name" value="SENSOR PROTEIN CREC"/>
    <property type="match status" value="1"/>
</dbReference>
<dbReference type="InterPro" id="IPR003594">
    <property type="entry name" value="HATPase_dom"/>
</dbReference>
<dbReference type="Pfam" id="PF02518">
    <property type="entry name" value="HATPase_c"/>
    <property type="match status" value="1"/>
</dbReference>
<evidence type="ECO:0000256" key="1">
    <source>
        <dbReference type="ARBA" id="ARBA00000085"/>
    </source>
</evidence>
<comment type="catalytic activity">
    <reaction evidence="1">
        <text>ATP + protein L-histidine = ADP + protein N-phospho-L-histidine.</text>
        <dbReference type="EC" id="2.7.13.3"/>
    </reaction>
</comment>
<dbReference type="RefSeq" id="WP_002773608.1">
    <property type="nucleotide sequence ID" value="NZ_JH597773.1"/>
</dbReference>
<feature type="domain" description="Histidine kinase" evidence="7">
    <location>
        <begin position="244"/>
        <end position="409"/>
    </location>
</feature>
<dbReference type="SUPFAM" id="SSF55874">
    <property type="entry name" value="ATPase domain of HSP90 chaperone/DNA topoisomerase II/histidine kinase"/>
    <property type="match status" value="1"/>
</dbReference>
<evidence type="ECO:0000256" key="6">
    <source>
        <dbReference type="ARBA" id="ARBA00022840"/>
    </source>
</evidence>
<dbReference type="PANTHER" id="PTHR44936:SF10">
    <property type="entry name" value="SENSOR PROTEIN RSTB"/>
    <property type="match status" value="1"/>
</dbReference>
<dbReference type="PROSITE" id="PS50109">
    <property type="entry name" value="HIS_KIN"/>
    <property type="match status" value="1"/>
</dbReference>
<name>H2CDQ0_9LEPT</name>
<keyword evidence="3" id="KW-0808">Transferase</keyword>
<evidence type="ECO:0000256" key="2">
    <source>
        <dbReference type="ARBA" id="ARBA00012438"/>
    </source>
</evidence>
<dbReference type="Gene3D" id="3.40.50.2300">
    <property type="match status" value="1"/>
</dbReference>
<keyword evidence="6 8" id="KW-0067">ATP-binding</keyword>
<organism evidence="8 9">
    <name type="scientific">Leptonema illini DSM 21528</name>
    <dbReference type="NCBI Taxonomy" id="929563"/>
    <lineage>
        <taxon>Bacteria</taxon>
        <taxon>Pseudomonadati</taxon>
        <taxon>Spirochaetota</taxon>
        <taxon>Spirochaetia</taxon>
        <taxon>Leptospirales</taxon>
        <taxon>Leptospiraceae</taxon>
        <taxon>Leptonema</taxon>
    </lineage>
</organism>
<evidence type="ECO:0000256" key="4">
    <source>
        <dbReference type="ARBA" id="ARBA00022741"/>
    </source>
</evidence>
<evidence type="ECO:0000313" key="9">
    <source>
        <dbReference type="Proteomes" id="UP000005737"/>
    </source>
</evidence>
<dbReference type="InterPro" id="IPR011006">
    <property type="entry name" value="CheY-like_superfamily"/>
</dbReference>
<dbReference type="InterPro" id="IPR036890">
    <property type="entry name" value="HATPase_C_sf"/>
</dbReference>
<keyword evidence="4" id="KW-0547">Nucleotide-binding</keyword>
<dbReference type="InterPro" id="IPR005467">
    <property type="entry name" value="His_kinase_dom"/>
</dbReference>
<dbReference type="AlphaFoldDB" id="H2CDQ0"/>
<gene>
    <name evidence="8" type="ORF">Lepil_2921</name>
</gene>
<keyword evidence="9" id="KW-1185">Reference proteome</keyword>